<keyword evidence="5" id="KW-0677">Repeat</keyword>
<accession>A0ABD1EK78</accession>
<evidence type="ECO:0000256" key="1">
    <source>
        <dbReference type="ARBA" id="ARBA00011440"/>
    </source>
</evidence>
<reference evidence="12 13" key="1">
    <citation type="submission" date="2024-05" db="EMBL/GenBank/DDBJ databases">
        <title>Genetic variation in Jamaican populations of the coffee berry borer (Hypothenemus hampei).</title>
        <authorList>
            <person name="Errbii M."/>
            <person name="Myrie A."/>
        </authorList>
    </citation>
    <scope>NUCLEOTIDE SEQUENCE [LARGE SCALE GENOMIC DNA]</scope>
    <source>
        <strain evidence="12">JA-Hopewell-2020-01-JO</strain>
        <tissue evidence="12">Whole body</tissue>
    </source>
</reference>
<dbReference type="InterPro" id="IPR001849">
    <property type="entry name" value="PH_domain"/>
</dbReference>
<dbReference type="InterPro" id="IPR002404">
    <property type="entry name" value="IRS_PTB"/>
</dbReference>
<dbReference type="PROSITE" id="PS50003">
    <property type="entry name" value="PH_DOMAIN"/>
    <property type="match status" value="1"/>
</dbReference>
<comment type="function">
    <text evidence="9">Activates phosphatidylinositol 3-kinase when bound to the regulatory p85 subunit. May mediate the control of various cellular processes by insulin-like peptides. When phosphorylated by the insulin receptor binds specifically to various cellular proteins containing SH2 domains. Involved in control of cell proliferation, cell size, and body and organ growth throughout development. Also has a role in a signaling pathway controlling the physiological response required to endure periods of low nutrient conditions. Insulin/insulin-like growth factor (IGF) signaling pathway has a role in regulating aging and is necessary in the ovary for vitellogenic maturation.</text>
</comment>
<dbReference type="GO" id="GO:0048477">
    <property type="term" value="P:oogenesis"/>
    <property type="evidence" value="ECO:0007669"/>
    <property type="project" value="UniProtKB-KW"/>
</dbReference>
<dbReference type="Pfam" id="PF02174">
    <property type="entry name" value="IRS"/>
    <property type="match status" value="1"/>
</dbReference>
<evidence type="ECO:0000256" key="10">
    <source>
        <dbReference type="SAM" id="MobiDB-lite"/>
    </source>
</evidence>
<feature type="domain" description="PH" evidence="11">
    <location>
        <begin position="18"/>
        <end position="119"/>
    </location>
</feature>
<feature type="region of interest" description="Disordered" evidence="10">
    <location>
        <begin position="1074"/>
        <end position="1110"/>
    </location>
</feature>
<keyword evidence="6" id="KW-0221">Differentiation</keyword>
<dbReference type="Gene3D" id="2.30.29.30">
    <property type="entry name" value="Pleckstrin-homology domain (PH domain)/Phosphotyrosine-binding domain (PTB)"/>
    <property type="match status" value="2"/>
</dbReference>
<dbReference type="CDD" id="cd01257">
    <property type="entry name" value="PH_IRS"/>
    <property type="match status" value="1"/>
</dbReference>
<dbReference type="GO" id="GO:0007165">
    <property type="term" value="P:signal transduction"/>
    <property type="evidence" value="ECO:0007669"/>
    <property type="project" value="UniProtKB-ARBA"/>
</dbReference>
<keyword evidence="3" id="KW-0597">Phosphoprotein</keyword>
<dbReference type="SMART" id="SM00233">
    <property type="entry name" value="PH"/>
    <property type="match status" value="1"/>
</dbReference>
<proteinExistence type="predicted"/>
<dbReference type="InterPro" id="IPR039011">
    <property type="entry name" value="IRS"/>
</dbReference>
<dbReference type="Pfam" id="PF00169">
    <property type="entry name" value="PH"/>
    <property type="match status" value="1"/>
</dbReference>
<organism evidence="12 13">
    <name type="scientific">Hypothenemus hampei</name>
    <name type="common">Coffee berry borer</name>
    <dbReference type="NCBI Taxonomy" id="57062"/>
    <lineage>
        <taxon>Eukaryota</taxon>
        <taxon>Metazoa</taxon>
        <taxon>Ecdysozoa</taxon>
        <taxon>Arthropoda</taxon>
        <taxon>Hexapoda</taxon>
        <taxon>Insecta</taxon>
        <taxon>Pterygota</taxon>
        <taxon>Neoptera</taxon>
        <taxon>Endopterygota</taxon>
        <taxon>Coleoptera</taxon>
        <taxon>Polyphaga</taxon>
        <taxon>Cucujiformia</taxon>
        <taxon>Curculionidae</taxon>
        <taxon>Scolytinae</taxon>
        <taxon>Hypothenemus</taxon>
    </lineage>
</organism>
<feature type="region of interest" description="Disordered" evidence="10">
    <location>
        <begin position="857"/>
        <end position="919"/>
    </location>
</feature>
<dbReference type="SMART" id="SM00310">
    <property type="entry name" value="PTBI"/>
    <property type="match status" value="1"/>
</dbReference>
<dbReference type="InterPro" id="IPR011993">
    <property type="entry name" value="PH-like_dom_sf"/>
</dbReference>
<evidence type="ECO:0000256" key="5">
    <source>
        <dbReference type="ARBA" id="ARBA00022737"/>
    </source>
</evidence>
<feature type="compositionally biased region" description="Polar residues" evidence="10">
    <location>
        <begin position="1077"/>
        <end position="1110"/>
    </location>
</feature>
<feature type="region of interest" description="Disordered" evidence="10">
    <location>
        <begin position="384"/>
        <end position="403"/>
    </location>
</feature>
<name>A0ABD1EK78_HYPHA</name>
<feature type="compositionally biased region" description="Low complexity" evidence="10">
    <location>
        <begin position="289"/>
        <end position="315"/>
    </location>
</feature>
<evidence type="ECO:0000256" key="4">
    <source>
        <dbReference type="ARBA" id="ARBA00022604"/>
    </source>
</evidence>
<feature type="region of interest" description="Disordered" evidence="10">
    <location>
        <begin position="709"/>
        <end position="742"/>
    </location>
</feature>
<evidence type="ECO:0000256" key="7">
    <source>
        <dbReference type="ARBA" id="ARBA00022943"/>
    </source>
</evidence>
<keyword evidence="13" id="KW-1185">Reference proteome</keyword>
<evidence type="ECO:0000256" key="2">
    <source>
        <dbReference type="ARBA" id="ARBA00015710"/>
    </source>
</evidence>
<sequence>MSIRNSSSHDSYTPSNGDIVRSGVFKKAKTSRRKFFVLRAETQDALARLEYYDSEKKYKAGAAPKRCIPLKTCFNINKKQDTKHKHVIALYTKDDCFCVAFDTDEDAKSWLKDLLTLQHGEELPEGETPKPKFEFVWEVRLLNRGLGEGRTGVYRLCLTDKTITFLKIDVTFPVLIEISLQHVRSCGHLKNYFFLEVGRLSDLGAGEIWCEAQDTNIALNIETTLTYRFQLARNQNTPSLDSQPGDLQPSVRIRSASATESSKFNGKKLNPIQPSRQATIHDDPTIGESSASLSEPQQQAPPSATSTASGTVTATGFRERCDSMPSRPRTTSEGTHALAFRNAFRETSHSPPGETLTSPPSESTGSSHSVSEDHEMDHQRILSVLTPDEVIAEEDVSDSSGRSHRMMEISNDYLDMSSGINAPQGDYLDMTRGGSLLKHASNSASTSSVTSGTHSNDIRYRDYPLDKVQSYVSTEDDDTRPCRAYSVGSKPTDTGISSGISQNPRLRAYSVGSKAKKHFNRVLQPHLHIPGIKSNSAPLLAPNPRLGSSHGSMSDSMAHLMEIDFSINEKNQKKSKIYAFLEHIGVMTPNDQKRSMPVTSTPDGYVDMNKPMMSQQQQRSLSGGDSSGAYVDMTQGQRLIAQLEMATGLGSVPLVGHPYSPYMDMSSTNNYMDMSGSSPAKVASEEYNRQFHHHQQSSDYADMTVTRQRTNSNSSMNSRTATSPGSLCSQMSSSPHYGGVSPRISEHVPFEVHPIIRDTGTRNAEEYVEMTPGNTASIISHPRQNSTDSAENEYGDYLNMSDKINKNRSQPIDIQTISGNTVANNSSPLTTNSLLGRKFSPTGVITPRMHLPLMTYSSLPRQKNTRNSSQQDTSSGSSNTTPSSSSTMFPMSLNSPLSPNNRSSTAGTPGSMKIPPSVLNVPYKSTTRKVNEDYIMMDCSESKCSPLEGSQAEEESPYMNYCPPGVQSRLQSSDYDIIKPGGSFVGKSSTLPRTKNSSCLASPLSNHLSSVGLNDNRQNNMCFMPIREKDERMPSPKPGDVPDRLALENRTLETASMDCDDVARPYERLKSPFGISSLKTSTKSNSDCSQTRPSSTTGSEKNLSRPSSVCSEGLASRLVFVTP</sequence>
<evidence type="ECO:0000256" key="8">
    <source>
        <dbReference type="ARBA" id="ARBA00033282"/>
    </source>
</evidence>
<dbReference type="SUPFAM" id="SSF50729">
    <property type="entry name" value="PH domain-like"/>
    <property type="match status" value="2"/>
</dbReference>
<protein>
    <recommendedName>
        <fullName evidence="2">Insulin receptor substrate 1</fullName>
    </recommendedName>
    <alternativeName>
        <fullName evidence="8">Protein chico</fullName>
    </alternativeName>
</protein>
<feature type="compositionally biased region" description="Low complexity" evidence="10">
    <location>
        <begin position="350"/>
        <end position="369"/>
    </location>
</feature>
<dbReference type="Proteomes" id="UP001566132">
    <property type="component" value="Unassembled WGS sequence"/>
</dbReference>
<evidence type="ECO:0000256" key="3">
    <source>
        <dbReference type="ARBA" id="ARBA00022553"/>
    </source>
</evidence>
<feature type="compositionally biased region" description="Low complexity" evidence="10">
    <location>
        <begin position="709"/>
        <end position="723"/>
    </location>
</feature>
<feature type="region of interest" description="Disordered" evidence="10">
    <location>
        <begin position="254"/>
        <end position="376"/>
    </location>
</feature>
<dbReference type="PANTHER" id="PTHR10614:SF13">
    <property type="entry name" value="INSULIN RECEPTOR SUBSTRATE 1"/>
    <property type="match status" value="1"/>
</dbReference>
<dbReference type="SMART" id="SM01244">
    <property type="entry name" value="IRS"/>
    <property type="match status" value="1"/>
</dbReference>
<comment type="caution">
    <text evidence="12">The sequence shown here is derived from an EMBL/GenBank/DDBJ whole genome shotgun (WGS) entry which is preliminary data.</text>
</comment>
<feature type="compositionally biased region" description="Polar residues" evidence="10">
    <location>
        <begin position="857"/>
        <end position="866"/>
    </location>
</feature>
<evidence type="ECO:0000313" key="12">
    <source>
        <dbReference type="EMBL" id="KAL1494363.1"/>
    </source>
</evidence>
<evidence type="ECO:0000313" key="13">
    <source>
        <dbReference type="Proteomes" id="UP001566132"/>
    </source>
</evidence>
<dbReference type="EMBL" id="JBDJPC010000007">
    <property type="protein sequence ID" value="KAL1494363.1"/>
    <property type="molecule type" value="Genomic_DNA"/>
</dbReference>
<feature type="compositionally biased region" description="Polar residues" evidence="10">
    <location>
        <begin position="724"/>
        <end position="735"/>
    </location>
</feature>
<feature type="compositionally biased region" description="Low complexity" evidence="10">
    <location>
        <begin position="867"/>
        <end position="904"/>
    </location>
</feature>
<keyword evidence="7" id="KW-0896">Oogenesis</keyword>
<comment type="subunit">
    <text evidence="1">Bindings to phosphatidylinositol 3-kinase and SHP2.</text>
</comment>
<dbReference type="PRINTS" id="PR00628">
    <property type="entry name" value="INSULINRSI"/>
</dbReference>
<keyword evidence="4" id="KW-0341">Growth regulation</keyword>
<evidence type="ECO:0000256" key="9">
    <source>
        <dbReference type="ARBA" id="ARBA00046145"/>
    </source>
</evidence>
<evidence type="ECO:0000259" key="11">
    <source>
        <dbReference type="PROSITE" id="PS50003"/>
    </source>
</evidence>
<gene>
    <name evidence="12" type="ORF">ABEB36_009974</name>
</gene>
<dbReference type="AlphaFoldDB" id="A0ABD1EK78"/>
<evidence type="ECO:0000256" key="6">
    <source>
        <dbReference type="ARBA" id="ARBA00022782"/>
    </source>
</evidence>
<dbReference type="PANTHER" id="PTHR10614">
    <property type="entry name" value="INSULIN RECEPTOR SUBSTRATE"/>
    <property type="match status" value="1"/>
</dbReference>